<dbReference type="OrthoDB" id="5424692at2759"/>
<gene>
    <name evidence="3" type="ORF">K452DRAFT_194669</name>
</gene>
<feature type="region of interest" description="Disordered" evidence="2">
    <location>
        <begin position="1"/>
        <end position="21"/>
    </location>
</feature>
<feature type="non-terminal residue" evidence="3">
    <location>
        <position position="86"/>
    </location>
</feature>
<keyword evidence="1" id="KW-0175">Coiled coil</keyword>
<organism evidence="3 4">
    <name type="scientific">Aplosporella prunicola CBS 121167</name>
    <dbReference type="NCBI Taxonomy" id="1176127"/>
    <lineage>
        <taxon>Eukaryota</taxon>
        <taxon>Fungi</taxon>
        <taxon>Dikarya</taxon>
        <taxon>Ascomycota</taxon>
        <taxon>Pezizomycotina</taxon>
        <taxon>Dothideomycetes</taxon>
        <taxon>Dothideomycetes incertae sedis</taxon>
        <taxon>Botryosphaeriales</taxon>
        <taxon>Aplosporellaceae</taxon>
        <taxon>Aplosporella</taxon>
    </lineage>
</organism>
<evidence type="ECO:0000256" key="2">
    <source>
        <dbReference type="SAM" id="MobiDB-lite"/>
    </source>
</evidence>
<feature type="coiled-coil region" evidence="1">
    <location>
        <begin position="25"/>
        <end position="59"/>
    </location>
</feature>
<protein>
    <submittedName>
        <fullName evidence="3">Uncharacterized protein</fullName>
    </submittedName>
</protein>
<accession>A0A6A6BP87</accession>
<keyword evidence="4" id="KW-1185">Reference proteome</keyword>
<proteinExistence type="predicted"/>
<name>A0A6A6BP87_9PEZI</name>
<feature type="non-terminal residue" evidence="3">
    <location>
        <position position="1"/>
    </location>
</feature>
<evidence type="ECO:0000313" key="3">
    <source>
        <dbReference type="EMBL" id="KAF2145949.1"/>
    </source>
</evidence>
<evidence type="ECO:0000313" key="4">
    <source>
        <dbReference type="Proteomes" id="UP000799438"/>
    </source>
</evidence>
<sequence>NHLADLPPIVPGGQKAKDLVDSSRLQKLEDESRRLRDLIAEKEAVARRSRREWDRLESESETAGLRAQLADEHLRALNGEGEIGGA</sequence>
<dbReference type="GeneID" id="54293416"/>
<dbReference type="AlphaFoldDB" id="A0A6A6BP87"/>
<dbReference type="EMBL" id="ML995476">
    <property type="protein sequence ID" value="KAF2145949.1"/>
    <property type="molecule type" value="Genomic_DNA"/>
</dbReference>
<dbReference type="RefSeq" id="XP_033401661.1">
    <property type="nucleotide sequence ID" value="XM_033535920.1"/>
</dbReference>
<dbReference type="Proteomes" id="UP000799438">
    <property type="component" value="Unassembled WGS sequence"/>
</dbReference>
<evidence type="ECO:0000256" key="1">
    <source>
        <dbReference type="SAM" id="Coils"/>
    </source>
</evidence>
<reference evidence="3" key="1">
    <citation type="journal article" date="2020" name="Stud. Mycol.">
        <title>101 Dothideomycetes genomes: a test case for predicting lifestyles and emergence of pathogens.</title>
        <authorList>
            <person name="Haridas S."/>
            <person name="Albert R."/>
            <person name="Binder M."/>
            <person name="Bloem J."/>
            <person name="Labutti K."/>
            <person name="Salamov A."/>
            <person name="Andreopoulos B."/>
            <person name="Baker S."/>
            <person name="Barry K."/>
            <person name="Bills G."/>
            <person name="Bluhm B."/>
            <person name="Cannon C."/>
            <person name="Castanera R."/>
            <person name="Culley D."/>
            <person name="Daum C."/>
            <person name="Ezra D."/>
            <person name="Gonzalez J."/>
            <person name="Henrissat B."/>
            <person name="Kuo A."/>
            <person name="Liang C."/>
            <person name="Lipzen A."/>
            <person name="Lutzoni F."/>
            <person name="Magnuson J."/>
            <person name="Mondo S."/>
            <person name="Nolan M."/>
            <person name="Ohm R."/>
            <person name="Pangilinan J."/>
            <person name="Park H.-J."/>
            <person name="Ramirez L."/>
            <person name="Alfaro M."/>
            <person name="Sun H."/>
            <person name="Tritt A."/>
            <person name="Yoshinaga Y."/>
            <person name="Zwiers L.-H."/>
            <person name="Turgeon B."/>
            <person name="Goodwin S."/>
            <person name="Spatafora J."/>
            <person name="Crous P."/>
            <person name="Grigoriev I."/>
        </authorList>
    </citation>
    <scope>NUCLEOTIDE SEQUENCE</scope>
    <source>
        <strain evidence="3">CBS 121167</strain>
    </source>
</reference>